<keyword evidence="1" id="KW-1133">Transmembrane helix</keyword>
<keyword evidence="1" id="KW-0812">Transmembrane</keyword>
<name>A0A7X0ZUW1_9LIST</name>
<sequence length="58" mass="6738">MNKPFLWEMIIFIVTVGVAIIVFNLIDDLPSLARLGISVVMFLCIFEISKYVRKRLNH</sequence>
<feature type="transmembrane region" description="Helical" evidence="1">
    <location>
        <begin position="32"/>
        <end position="52"/>
    </location>
</feature>
<reference evidence="2 3" key="1">
    <citation type="submission" date="2020-03" db="EMBL/GenBank/DDBJ databases">
        <title>Soil Listeria distribution.</title>
        <authorList>
            <person name="Liao J."/>
            <person name="Wiedmann M."/>
        </authorList>
    </citation>
    <scope>NUCLEOTIDE SEQUENCE [LARGE SCALE GENOMIC DNA]</scope>
    <source>
        <strain evidence="2 3">FSL L7-0039</strain>
    </source>
</reference>
<dbReference type="Proteomes" id="UP000565628">
    <property type="component" value="Unassembled WGS sequence"/>
</dbReference>
<keyword evidence="1" id="KW-0472">Membrane</keyword>
<dbReference type="EMBL" id="JAASWV010000010">
    <property type="protein sequence ID" value="MBC2310958.1"/>
    <property type="molecule type" value="Genomic_DNA"/>
</dbReference>
<dbReference type="RefSeq" id="WP_185641950.1">
    <property type="nucleotide sequence ID" value="NZ_JAASWV010000010.1"/>
</dbReference>
<proteinExistence type="predicted"/>
<evidence type="ECO:0000256" key="1">
    <source>
        <dbReference type="SAM" id="Phobius"/>
    </source>
</evidence>
<dbReference type="AlphaFoldDB" id="A0A7X0ZUW1"/>
<organism evidence="2 3">
    <name type="scientific">Listeria booriae</name>
    <dbReference type="NCBI Taxonomy" id="1552123"/>
    <lineage>
        <taxon>Bacteria</taxon>
        <taxon>Bacillati</taxon>
        <taxon>Bacillota</taxon>
        <taxon>Bacilli</taxon>
        <taxon>Bacillales</taxon>
        <taxon>Listeriaceae</taxon>
        <taxon>Listeria</taxon>
    </lineage>
</organism>
<accession>A0A7X0ZUW1</accession>
<gene>
    <name evidence="2" type="ORF">HCJ81_08650</name>
</gene>
<evidence type="ECO:0000313" key="3">
    <source>
        <dbReference type="Proteomes" id="UP000565628"/>
    </source>
</evidence>
<evidence type="ECO:0000313" key="2">
    <source>
        <dbReference type="EMBL" id="MBC2310958.1"/>
    </source>
</evidence>
<feature type="transmembrane region" description="Helical" evidence="1">
    <location>
        <begin position="5"/>
        <end position="26"/>
    </location>
</feature>
<comment type="caution">
    <text evidence="2">The sequence shown here is derived from an EMBL/GenBank/DDBJ whole genome shotgun (WGS) entry which is preliminary data.</text>
</comment>
<protein>
    <submittedName>
        <fullName evidence="2">Uncharacterized protein</fullName>
    </submittedName>
</protein>